<accession>A0A0E9XM25</accession>
<organism evidence="2">
    <name type="scientific">Anguilla anguilla</name>
    <name type="common">European freshwater eel</name>
    <name type="synonym">Muraena anguilla</name>
    <dbReference type="NCBI Taxonomy" id="7936"/>
    <lineage>
        <taxon>Eukaryota</taxon>
        <taxon>Metazoa</taxon>
        <taxon>Chordata</taxon>
        <taxon>Craniata</taxon>
        <taxon>Vertebrata</taxon>
        <taxon>Euteleostomi</taxon>
        <taxon>Actinopterygii</taxon>
        <taxon>Neopterygii</taxon>
        <taxon>Teleostei</taxon>
        <taxon>Anguilliformes</taxon>
        <taxon>Anguillidae</taxon>
        <taxon>Anguilla</taxon>
    </lineage>
</organism>
<dbReference type="AlphaFoldDB" id="A0A0E9XM25"/>
<protein>
    <submittedName>
        <fullName evidence="2">Uncharacterized protein</fullName>
    </submittedName>
</protein>
<reference evidence="2" key="1">
    <citation type="submission" date="2014-11" db="EMBL/GenBank/DDBJ databases">
        <authorList>
            <person name="Amaro Gonzalez C."/>
        </authorList>
    </citation>
    <scope>NUCLEOTIDE SEQUENCE</scope>
</reference>
<dbReference type="EMBL" id="GBXM01004805">
    <property type="protein sequence ID" value="JAI03773.1"/>
    <property type="molecule type" value="Transcribed_RNA"/>
</dbReference>
<name>A0A0E9XM25_ANGAN</name>
<evidence type="ECO:0000256" key="1">
    <source>
        <dbReference type="SAM" id="MobiDB-lite"/>
    </source>
</evidence>
<proteinExistence type="predicted"/>
<feature type="compositionally biased region" description="Polar residues" evidence="1">
    <location>
        <begin position="57"/>
        <end position="68"/>
    </location>
</feature>
<sequence length="68" mass="7707">MVQKKQLRTEGSSWLRAKVHIFISKLEKTETSKLDKLYDNYLQQTSNDNGHAGSAKQCHSSSPSNINQ</sequence>
<feature type="region of interest" description="Disordered" evidence="1">
    <location>
        <begin position="43"/>
        <end position="68"/>
    </location>
</feature>
<reference evidence="2" key="2">
    <citation type="journal article" date="2015" name="Fish Shellfish Immunol.">
        <title>Early steps in the European eel (Anguilla anguilla)-Vibrio vulnificus interaction in the gills: Role of the RtxA13 toxin.</title>
        <authorList>
            <person name="Callol A."/>
            <person name="Pajuelo D."/>
            <person name="Ebbesson L."/>
            <person name="Teles M."/>
            <person name="MacKenzie S."/>
            <person name="Amaro C."/>
        </authorList>
    </citation>
    <scope>NUCLEOTIDE SEQUENCE</scope>
</reference>
<evidence type="ECO:0000313" key="2">
    <source>
        <dbReference type="EMBL" id="JAI03773.1"/>
    </source>
</evidence>